<proteinExistence type="predicted"/>
<sequence>MFGKECYKEINQNLNKKFEEKKALVAVHRGAWGGNIVENTIPSCRLCLEMGGDVFECDVVSSTDGVLYAFHDGTEMRNLSRSENIKTMSSATIDSLVYNNCIAEPSGVHVEKFEDIVKYFCHGEIFNIDRAWDILPQLTAALDKYPDVINQAIIKTHVVPEQLDFLDKYPRKYMYMPIVKTMDDVKKALSYQNLNMVGMEIIAVSPEDELFQDENIRFIKDQGLYIWVNVIKLGAADRIRLFGGLDDDAALLDDPDKSWGEVLRKGGDILQTDWPWQLAKYRDAYFAR</sequence>
<dbReference type="EMBL" id="DVHF01000070">
    <property type="protein sequence ID" value="HIR57192.1"/>
    <property type="molecule type" value="Genomic_DNA"/>
</dbReference>
<dbReference type="PROSITE" id="PS51704">
    <property type="entry name" value="GP_PDE"/>
    <property type="match status" value="1"/>
</dbReference>
<comment type="caution">
    <text evidence="2">The sequence shown here is derived from an EMBL/GenBank/DDBJ whole genome shotgun (WGS) entry which is preliminary data.</text>
</comment>
<dbReference type="GO" id="GO:0008081">
    <property type="term" value="F:phosphoric diester hydrolase activity"/>
    <property type="evidence" value="ECO:0007669"/>
    <property type="project" value="InterPro"/>
</dbReference>
<dbReference type="Proteomes" id="UP000886785">
    <property type="component" value="Unassembled WGS sequence"/>
</dbReference>
<dbReference type="GO" id="GO:0006629">
    <property type="term" value="P:lipid metabolic process"/>
    <property type="evidence" value="ECO:0007669"/>
    <property type="project" value="InterPro"/>
</dbReference>
<dbReference type="CDD" id="cd08566">
    <property type="entry name" value="GDPD_AtGDE_like"/>
    <property type="match status" value="1"/>
</dbReference>
<dbReference type="Gene3D" id="3.20.20.190">
    <property type="entry name" value="Phosphatidylinositol (PI) phosphodiesterase"/>
    <property type="match status" value="1"/>
</dbReference>
<dbReference type="InterPro" id="IPR032160">
    <property type="entry name" value="DUF4996"/>
</dbReference>
<dbReference type="PANTHER" id="PTHR46211">
    <property type="entry name" value="GLYCEROPHOSPHORYL DIESTER PHOSPHODIESTERASE"/>
    <property type="match status" value="1"/>
</dbReference>
<feature type="domain" description="GP-PDE" evidence="1">
    <location>
        <begin position="23"/>
        <end position="288"/>
    </location>
</feature>
<evidence type="ECO:0000313" key="2">
    <source>
        <dbReference type="EMBL" id="HIR57192.1"/>
    </source>
</evidence>
<name>A0A9D1DQM8_9FIRM</name>
<dbReference type="PANTHER" id="PTHR46211:SF14">
    <property type="entry name" value="GLYCEROPHOSPHODIESTER PHOSPHODIESTERASE"/>
    <property type="match status" value="1"/>
</dbReference>
<reference evidence="2" key="1">
    <citation type="submission" date="2020-10" db="EMBL/GenBank/DDBJ databases">
        <authorList>
            <person name="Gilroy R."/>
        </authorList>
    </citation>
    <scope>NUCLEOTIDE SEQUENCE</scope>
    <source>
        <strain evidence="2">ChiSjej1B19-7085</strain>
    </source>
</reference>
<reference evidence="2" key="2">
    <citation type="journal article" date="2021" name="PeerJ">
        <title>Extensive microbial diversity within the chicken gut microbiome revealed by metagenomics and culture.</title>
        <authorList>
            <person name="Gilroy R."/>
            <person name="Ravi A."/>
            <person name="Getino M."/>
            <person name="Pursley I."/>
            <person name="Horton D.L."/>
            <person name="Alikhan N.F."/>
            <person name="Baker D."/>
            <person name="Gharbi K."/>
            <person name="Hall N."/>
            <person name="Watson M."/>
            <person name="Adriaenssens E.M."/>
            <person name="Foster-Nyarko E."/>
            <person name="Jarju S."/>
            <person name="Secka A."/>
            <person name="Antonio M."/>
            <person name="Oren A."/>
            <person name="Chaudhuri R.R."/>
            <person name="La Ragione R."/>
            <person name="Hildebrand F."/>
            <person name="Pallen M.J."/>
        </authorList>
    </citation>
    <scope>NUCLEOTIDE SEQUENCE</scope>
    <source>
        <strain evidence="2">ChiSjej1B19-7085</strain>
    </source>
</reference>
<accession>A0A9D1DQM8</accession>
<dbReference type="Pfam" id="PF16387">
    <property type="entry name" value="DUF4996"/>
    <property type="match status" value="1"/>
</dbReference>
<gene>
    <name evidence="2" type="ORF">IAA54_05945</name>
</gene>
<dbReference type="AlphaFoldDB" id="A0A9D1DQM8"/>
<protein>
    <submittedName>
        <fullName evidence="2">Glycerophosphodiester phosphodiesterase family protein</fullName>
    </submittedName>
</protein>
<evidence type="ECO:0000313" key="3">
    <source>
        <dbReference type="Proteomes" id="UP000886785"/>
    </source>
</evidence>
<evidence type="ECO:0000259" key="1">
    <source>
        <dbReference type="PROSITE" id="PS51704"/>
    </source>
</evidence>
<dbReference type="InterPro" id="IPR030395">
    <property type="entry name" value="GP_PDE_dom"/>
</dbReference>
<dbReference type="SUPFAM" id="SSF51695">
    <property type="entry name" value="PLC-like phosphodiesterases"/>
    <property type="match status" value="1"/>
</dbReference>
<dbReference type="InterPro" id="IPR017946">
    <property type="entry name" value="PLC-like_Pdiesterase_TIM-brl"/>
</dbReference>
<organism evidence="2 3">
    <name type="scientific">Candidatus Gallacutalibacter pullicola</name>
    <dbReference type="NCBI Taxonomy" id="2840830"/>
    <lineage>
        <taxon>Bacteria</taxon>
        <taxon>Bacillati</taxon>
        <taxon>Bacillota</taxon>
        <taxon>Clostridia</taxon>
        <taxon>Eubacteriales</taxon>
        <taxon>Candidatus Gallacutalibacter</taxon>
    </lineage>
</organism>